<reference evidence="8 9" key="1">
    <citation type="submission" date="2019-03" db="EMBL/GenBank/DDBJ databases">
        <title>Genomic Encyclopedia of Type Strains, Phase IV (KMG-IV): sequencing the most valuable type-strain genomes for metagenomic binning, comparative biology and taxonomic classification.</title>
        <authorList>
            <person name="Goeker M."/>
        </authorList>
    </citation>
    <scope>NUCLEOTIDE SEQUENCE [LARGE SCALE GENOMIC DNA]</scope>
    <source>
        <strain evidence="8 9">DSM 13587</strain>
    </source>
</reference>
<keyword evidence="3 6" id="KW-0479">Metal-binding</keyword>
<dbReference type="Proteomes" id="UP000295717">
    <property type="component" value="Unassembled WGS sequence"/>
</dbReference>
<keyword evidence="2 6" id="KW-0349">Heme</keyword>
<name>A0A4R3MZZ7_9GAMM</name>
<dbReference type="InterPro" id="IPR050597">
    <property type="entry name" value="Cytochrome_c_Oxidase_Subunit"/>
</dbReference>
<keyword evidence="1" id="KW-0813">Transport</keyword>
<proteinExistence type="predicted"/>
<dbReference type="Pfam" id="PF00034">
    <property type="entry name" value="Cytochrom_C"/>
    <property type="match status" value="2"/>
</dbReference>
<evidence type="ECO:0000313" key="9">
    <source>
        <dbReference type="Proteomes" id="UP000295717"/>
    </source>
</evidence>
<protein>
    <submittedName>
        <fullName evidence="8">Cytochrome c553</fullName>
    </submittedName>
</protein>
<gene>
    <name evidence="8" type="ORF">EDC35_103112</name>
</gene>
<dbReference type="PROSITE" id="PS51007">
    <property type="entry name" value="CYTC"/>
    <property type="match status" value="2"/>
</dbReference>
<dbReference type="GO" id="GO:0009055">
    <property type="term" value="F:electron transfer activity"/>
    <property type="evidence" value="ECO:0007669"/>
    <property type="project" value="InterPro"/>
</dbReference>
<dbReference type="PANTHER" id="PTHR33751">
    <property type="entry name" value="CBB3-TYPE CYTOCHROME C OXIDASE SUBUNIT FIXP"/>
    <property type="match status" value="1"/>
</dbReference>
<evidence type="ECO:0000256" key="1">
    <source>
        <dbReference type="ARBA" id="ARBA00022448"/>
    </source>
</evidence>
<comment type="caution">
    <text evidence="8">The sequence shown here is derived from an EMBL/GenBank/DDBJ whole genome shotgun (WGS) entry which is preliminary data.</text>
</comment>
<dbReference type="InterPro" id="IPR009056">
    <property type="entry name" value="Cyt_c-like_dom"/>
</dbReference>
<dbReference type="GO" id="GO:0046872">
    <property type="term" value="F:metal ion binding"/>
    <property type="evidence" value="ECO:0007669"/>
    <property type="project" value="UniProtKB-KW"/>
</dbReference>
<dbReference type="PANTHER" id="PTHR33751:SF9">
    <property type="entry name" value="CYTOCHROME C4"/>
    <property type="match status" value="1"/>
</dbReference>
<dbReference type="InterPro" id="IPR036909">
    <property type="entry name" value="Cyt_c-like_dom_sf"/>
</dbReference>
<dbReference type="AlphaFoldDB" id="A0A4R3MZZ7"/>
<dbReference type="EMBL" id="SMAO01000003">
    <property type="protein sequence ID" value="TCT22014.1"/>
    <property type="molecule type" value="Genomic_DNA"/>
</dbReference>
<keyword evidence="5 6" id="KW-0408">Iron</keyword>
<evidence type="ECO:0000256" key="6">
    <source>
        <dbReference type="PROSITE-ProRule" id="PRU00433"/>
    </source>
</evidence>
<evidence type="ECO:0000256" key="5">
    <source>
        <dbReference type="ARBA" id="ARBA00023004"/>
    </source>
</evidence>
<accession>A0A4R3MZZ7</accession>
<organism evidence="8 9">
    <name type="scientific">Thiobaca trueperi</name>
    <dbReference type="NCBI Taxonomy" id="127458"/>
    <lineage>
        <taxon>Bacteria</taxon>
        <taxon>Pseudomonadati</taxon>
        <taxon>Pseudomonadota</taxon>
        <taxon>Gammaproteobacteria</taxon>
        <taxon>Chromatiales</taxon>
        <taxon>Chromatiaceae</taxon>
        <taxon>Thiobaca</taxon>
    </lineage>
</organism>
<evidence type="ECO:0000313" key="8">
    <source>
        <dbReference type="EMBL" id="TCT22014.1"/>
    </source>
</evidence>
<dbReference type="SUPFAM" id="SSF46626">
    <property type="entry name" value="Cytochrome c"/>
    <property type="match status" value="2"/>
</dbReference>
<evidence type="ECO:0000256" key="3">
    <source>
        <dbReference type="ARBA" id="ARBA00022723"/>
    </source>
</evidence>
<keyword evidence="9" id="KW-1185">Reference proteome</keyword>
<evidence type="ECO:0000259" key="7">
    <source>
        <dbReference type="PROSITE" id="PS51007"/>
    </source>
</evidence>
<dbReference type="Gene3D" id="1.10.760.10">
    <property type="entry name" value="Cytochrome c-like domain"/>
    <property type="match status" value="2"/>
</dbReference>
<dbReference type="GO" id="GO:0020037">
    <property type="term" value="F:heme binding"/>
    <property type="evidence" value="ECO:0007669"/>
    <property type="project" value="InterPro"/>
</dbReference>
<feature type="domain" description="Cytochrome c" evidence="7">
    <location>
        <begin position="41"/>
        <end position="123"/>
    </location>
</feature>
<evidence type="ECO:0000256" key="4">
    <source>
        <dbReference type="ARBA" id="ARBA00022982"/>
    </source>
</evidence>
<keyword evidence="4" id="KW-0249">Electron transport</keyword>
<feature type="domain" description="Cytochrome c" evidence="7">
    <location>
        <begin position="133"/>
        <end position="222"/>
    </location>
</feature>
<sequence length="227" mass="24190">MRKLANRPGGPKGAAIIRRGWGKVLGGLTLSPLMAVLLTPPAAAQSADISQKVKAECAACHTETGNSIALPFPKLAGLAPDYLAKQLRDFVSGARKNEIMFPIASQLSRADITALADYFSRQKRTPAMVTKPQLLAAGEIVFHQGNKENGVPACAGCHTRNGAGAPRFPMLAAQNPDYVVQQLQNFRSGARTNDFGKLMRTTVSRLTDDEIQAVAQYIASVPPPAGR</sequence>
<evidence type="ECO:0000256" key="2">
    <source>
        <dbReference type="ARBA" id="ARBA00022617"/>
    </source>
</evidence>